<reference evidence="1 2" key="1">
    <citation type="submission" date="2013-01" db="EMBL/GenBank/DDBJ databases">
        <authorList>
            <person name="Harkins D.M."/>
            <person name="Durkin A.S."/>
            <person name="Brinkac L.M."/>
            <person name="Haft D.H."/>
            <person name="Selengut J.D."/>
            <person name="Sanka R."/>
            <person name="DePew J."/>
            <person name="Purushe J."/>
            <person name="Matthias M.A."/>
            <person name="Vinetz J.M."/>
            <person name="Sutton G.G."/>
            <person name="Nierman W.C."/>
            <person name="Fouts D.E."/>
        </authorList>
    </citation>
    <scope>NUCLEOTIDE SEQUENCE [LARGE SCALE GENOMIC DNA]</scope>
    <source>
        <strain evidence="1 2">HAI1536</strain>
    </source>
</reference>
<organism evidence="1 2">
    <name type="scientific">Leptospira noguchii</name>
    <dbReference type="NCBI Taxonomy" id="28182"/>
    <lineage>
        <taxon>Bacteria</taxon>
        <taxon>Pseudomonadati</taxon>
        <taxon>Spirochaetota</taxon>
        <taxon>Spirochaetia</taxon>
        <taxon>Leptospirales</taxon>
        <taxon>Leptospiraceae</taxon>
        <taxon>Leptospira</taxon>
    </lineage>
</organism>
<dbReference type="EMBL" id="AKWD02000028">
    <property type="protein sequence ID" value="EMO54335.1"/>
    <property type="molecule type" value="Genomic_DNA"/>
</dbReference>
<accession>M6VBT5</accession>
<comment type="caution">
    <text evidence="1">The sequence shown here is derived from an EMBL/GenBank/DDBJ whole genome shotgun (WGS) entry which is preliminary data.</text>
</comment>
<sequence length="44" mass="5251">MRVFKFIDLALIFCGEQKINSNPMSHLRKKNRKFQLSLSELQQL</sequence>
<proteinExistence type="predicted"/>
<evidence type="ECO:0000313" key="2">
    <source>
        <dbReference type="Proteomes" id="UP000012112"/>
    </source>
</evidence>
<gene>
    <name evidence="1" type="ORF">LEP1GSC172_1068</name>
</gene>
<name>M6VBT5_9LEPT</name>
<protein>
    <submittedName>
        <fullName evidence="1">Uncharacterized protein</fullName>
    </submittedName>
</protein>
<evidence type="ECO:0000313" key="1">
    <source>
        <dbReference type="EMBL" id="EMO54335.1"/>
    </source>
</evidence>
<dbReference type="Proteomes" id="UP000012112">
    <property type="component" value="Unassembled WGS sequence"/>
</dbReference>
<dbReference type="AlphaFoldDB" id="M6VBT5"/>